<organism evidence="14 15">
    <name type="scientific">Seiridium cardinale</name>
    <dbReference type="NCBI Taxonomy" id="138064"/>
    <lineage>
        <taxon>Eukaryota</taxon>
        <taxon>Fungi</taxon>
        <taxon>Dikarya</taxon>
        <taxon>Ascomycota</taxon>
        <taxon>Pezizomycotina</taxon>
        <taxon>Sordariomycetes</taxon>
        <taxon>Xylariomycetidae</taxon>
        <taxon>Amphisphaeriales</taxon>
        <taxon>Sporocadaceae</taxon>
        <taxon>Seiridium</taxon>
    </lineage>
</organism>
<evidence type="ECO:0000256" key="1">
    <source>
        <dbReference type="ARBA" id="ARBA00004141"/>
    </source>
</evidence>
<evidence type="ECO:0000256" key="5">
    <source>
        <dbReference type="ARBA" id="ARBA00022692"/>
    </source>
</evidence>
<feature type="transmembrane region" description="Helical" evidence="12">
    <location>
        <begin position="542"/>
        <end position="560"/>
    </location>
</feature>
<evidence type="ECO:0000256" key="7">
    <source>
        <dbReference type="ARBA" id="ARBA00022833"/>
    </source>
</evidence>
<evidence type="ECO:0000256" key="2">
    <source>
        <dbReference type="ARBA" id="ARBA00005495"/>
    </source>
</evidence>
<dbReference type="PANTHER" id="PTHR13533">
    <property type="entry name" value="N-ACETYLNEURAMINATE 9-O-ACETYLTRANSFERASE"/>
    <property type="match status" value="1"/>
</dbReference>
<keyword evidence="8 12" id="KW-1133">Transmembrane helix</keyword>
<feature type="domain" description="CENP-V/GFA" evidence="13">
    <location>
        <begin position="950"/>
        <end position="1074"/>
    </location>
</feature>
<keyword evidence="15" id="KW-1185">Reference proteome</keyword>
<dbReference type="InterPro" id="IPR006913">
    <property type="entry name" value="CENP-V/GFA"/>
</dbReference>
<dbReference type="SUPFAM" id="SSF51316">
    <property type="entry name" value="Mss4-like"/>
    <property type="match status" value="1"/>
</dbReference>
<evidence type="ECO:0000259" key="13">
    <source>
        <dbReference type="PROSITE" id="PS51891"/>
    </source>
</evidence>
<evidence type="ECO:0000256" key="4">
    <source>
        <dbReference type="ARBA" id="ARBA00022679"/>
    </source>
</evidence>
<evidence type="ECO:0000256" key="10">
    <source>
        <dbReference type="ARBA" id="ARBA00023180"/>
    </source>
</evidence>
<feature type="region of interest" description="Disordered" evidence="11">
    <location>
        <begin position="855"/>
        <end position="878"/>
    </location>
</feature>
<feature type="transmembrane region" description="Helical" evidence="12">
    <location>
        <begin position="765"/>
        <end position="787"/>
    </location>
</feature>
<evidence type="ECO:0000256" key="8">
    <source>
        <dbReference type="ARBA" id="ARBA00022989"/>
    </source>
</evidence>
<feature type="transmembrane region" description="Helical" evidence="12">
    <location>
        <begin position="733"/>
        <end position="753"/>
    </location>
</feature>
<keyword evidence="10" id="KW-0325">Glycoprotein</keyword>
<evidence type="ECO:0000256" key="6">
    <source>
        <dbReference type="ARBA" id="ARBA00022723"/>
    </source>
</evidence>
<evidence type="ECO:0000256" key="3">
    <source>
        <dbReference type="ARBA" id="ARBA00010666"/>
    </source>
</evidence>
<keyword evidence="5 12" id="KW-0812">Transmembrane</keyword>
<comment type="similarity">
    <text evidence="2">Belongs to the Gfa family.</text>
</comment>
<feature type="transmembrane region" description="Helical" evidence="12">
    <location>
        <begin position="709"/>
        <end position="727"/>
    </location>
</feature>
<evidence type="ECO:0000313" key="14">
    <source>
        <dbReference type="EMBL" id="KAK9779486.1"/>
    </source>
</evidence>
<comment type="subcellular location">
    <subcellularLocation>
        <location evidence="1">Membrane</location>
        <topology evidence="1">Multi-pass membrane protein</topology>
    </subcellularLocation>
</comment>
<accession>A0ABR2Y0R5</accession>
<comment type="caution">
    <text evidence="14">The sequence shown here is derived from an EMBL/GenBank/DDBJ whole genome shotgun (WGS) entry which is preliminary data.</text>
</comment>
<proteinExistence type="inferred from homology"/>
<evidence type="ECO:0000256" key="11">
    <source>
        <dbReference type="SAM" id="MobiDB-lite"/>
    </source>
</evidence>
<name>A0ABR2Y0R5_9PEZI</name>
<dbReference type="PANTHER" id="PTHR13533:SF1">
    <property type="entry name" value="N-ACETYLNEURAMINATE 9-O-ACETYLTRANSFERASE"/>
    <property type="match status" value="1"/>
</dbReference>
<dbReference type="EMBL" id="JARVKM010000010">
    <property type="protein sequence ID" value="KAK9779486.1"/>
    <property type="molecule type" value="Genomic_DNA"/>
</dbReference>
<feature type="transmembrane region" description="Helical" evidence="12">
    <location>
        <begin position="807"/>
        <end position="832"/>
    </location>
</feature>
<keyword evidence="6" id="KW-0479">Metal-binding</keyword>
<feature type="transmembrane region" description="Helical" evidence="12">
    <location>
        <begin position="638"/>
        <end position="659"/>
    </location>
</feature>
<dbReference type="Pfam" id="PF04828">
    <property type="entry name" value="GFA"/>
    <property type="match status" value="1"/>
</dbReference>
<feature type="transmembrane region" description="Helical" evidence="12">
    <location>
        <begin position="427"/>
        <end position="448"/>
    </location>
</feature>
<feature type="transmembrane region" description="Helical" evidence="12">
    <location>
        <begin position="30"/>
        <end position="51"/>
    </location>
</feature>
<dbReference type="Proteomes" id="UP001465668">
    <property type="component" value="Unassembled WGS sequence"/>
</dbReference>
<evidence type="ECO:0000256" key="9">
    <source>
        <dbReference type="ARBA" id="ARBA00023136"/>
    </source>
</evidence>
<feature type="transmembrane region" description="Helical" evidence="12">
    <location>
        <begin position="566"/>
        <end position="585"/>
    </location>
</feature>
<evidence type="ECO:0000313" key="15">
    <source>
        <dbReference type="Proteomes" id="UP001465668"/>
    </source>
</evidence>
<dbReference type="Gene3D" id="3.90.1590.10">
    <property type="entry name" value="glutathione-dependent formaldehyde- activating enzyme (gfa)"/>
    <property type="match status" value="1"/>
</dbReference>
<evidence type="ECO:0000256" key="12">
    <source>
        <dbReference type="SAM" id="Phobius"/>
    </source>
</evidence>
<dbReference type="InterPro" id="IPR011057">
    <property type="entry name" value="Mss4-like_sf"/>
</dbReference>
<keyword evidence="4 14" id="KW-0808">Transferase</keyword>
<dbReference type="GO" id="GO:0016740">
    <property type="term" value="F:transferase activity"/>
    <property type="evidence" value="ECO:0007669"/>
    <property type="project" value="UniProtKB-KW"/>
</dbReference>
<keyword evidence="7" id="KW-0862">Zinc</keyword>
<dbReference type="InterPro" id="IPR012419">
    <property type="entry name" value="Cas1_AcylTrans_dom"/>
</dbReference>
<protein>
    <submittedName>
        <fullName evidence="14">Cas1p 10 TM acyl transferase domain-containing protein</fullName>
    </submittedName>
</protein>
<gene>
    <name evidence="14" type="ORF">SCAR479_03552</name>
</gene>
<dbReference type="Pfam" id="PF07779">
    <property type="entry name" value="Cas1_AcylT"/>
    <property type="match status" value="1"/>
</dbReference>
<reference evidence="14 15" key="1">
    <citation type="submission" date="2024-02" db="EMBL/GenBank/DDBJ databases">
        <title>First draft genome assembly of two strains of Seiridium cardinale.</title>
        <authorList>
            <person name="Emiliani G."/>
            <person name="Scali E."/>
        </authorList>
    </citation>
    <scope>NUCLEOTIDE SEQUENCE [LARGE SCALE GENOMIC DNA]</scope>
    <source>
        <strain evidence="14 15">BM-138-000479</strain>
    </source>
</reference>
<feature type="transmembrane region" description="Helical" evidence="12">
    <location>
        <begin position="397"/>
        <end position="415"/>
    </location>
</feature>
<feature type="compositionally biased region" description="Basic and acidic residues" evidence="11">
    <location>
        <begin position="863"/>
        <end position="873"/>
    </location>
</feature>
<comment type="similarity">
    <text evidence="3">Belongs to the PC-esterase family. CASD1 subfamily.</text>
</comment>
<dbReference type="PROSITE" id="PS51891">
    <property type="entry name" value="CENP_V_GFA"/>
    <property type="match status" value="1"/>
</dbReference>
<keyword evidence="9 12" id="KW-0472">Membrane</keyword>
<sequence>MLETNPLSMPQDRRRPSLQQNGSTQEIPPALKGLTTVFFWITIVALAYVSYIQRHDPYHCRALVSDGAWPSQSTTDPDQDFAKWEPHSCRMIEYSRDSFHNCLGGRRVIFAGDSTVRQIYWAAATRLDHEKAHVALLDVVVDDSQHSNLLFEAEGVKLEFIWDPWLNSSHLHRELTRFRVQETFADSGAVRSKDEESPALVVLGAPGLWAARHGADDYFDIFKRGIEDIRIHLSSYLGETLVTPTKDSRRNYDLAPNQIILAPVQVPWYESLSAERAKTITPERVDKMNSFLAGLSKEEQSHVLWAYHQMTATEASAFETNGIHVVERVAERKIDLALNARCNAARGHDIPHEATCCMKYPKHNMVQIAFYAAPAFLMLFSRFRKGMNSVFSFRSDNIPGVALFILLVLIYCDITDRGHKYLKLNRHYDATVFLASCLMFCLLSLSSWRTRGRSTGLQADQSTRASSEPTEQADEGFLSRDQTDEWKGWMQGLILIYHYNYASQTLWVYKLVRLLVSSYIFLSGYGHTTYLLRTEDYSLRRVAAVIFRLNFLSAILPYMMATDYNFYYFAPLITFWYLVVFLTLGVCRRYNQDPVLLLVKIVVAAIVTSCLILVPQPLQLLSTICRTIFHMHWDSTEIRFRLTVDRYIVFFGMITASIADRMRILRARQSITSWQQQQTNPVLGRPSLLDPALSVLEFPDALTKPIKPLACAFSALFILFFTVVTQTQLHDKWQYNVGHPYMSWIPVLSFLVLRNSHKRLRNSYMAIPAALGKISLETYILQYHIWLGGDATSKLRLSIWDRYGGPSWLAGPGQLLEILLISGFFICVSAYVRYATEILTKWLFYGGSPSVSHGFAESSPEMTGKERSHEKGSGRIFSGTTGHWESKGEVGHDQYRTGLLSRLRYLTANEAGGKVLVMLVVLPIHQIQEQRQHLRYKTMASSTPAPPTQRTGSCLCGAVQIKITGEPVLTNLCHCSSCQKSSGSVFASIAVFQTEQLEYTFTTPDVLKTYTDGSPRSGNVIERSFCGICGARVKNVGSIAKGQKIALPTGVIDGDKADLKPKIELFCANREEWLADFEGTTAFVAMPNSQTLTKAK</sequence>
<feature type="transmembrane region" description="Helical" evidence="12">
    <location>
        <begin position="597"/>
        <end position="618"/>
    </location>
</feature>
<feature type="region of interest" description="Disordered" evidence="11">
    <location>
        <begin position="1"/>
        <end position="26"/>
    </location>
</feature>
<feature type="compositionally biased region" description="Polar residues" evidence="11">
    <location>
        <begin position="17"/>
        <end position="26"/>
    </location>
</feature>